<evidence type="ECO:0000259" key="3">
    <source>
        <dbReference type="PROSITE" id="PS51479"/>
    </source>
</evidence>
<dbReference type="STRING" id="1890683.A0A427YX73"/>
<feature type="region of interest" description="Disordered" evidence="2">
    <location>
        <begin position="303"/>
        <end position="470"/>
    </location>
</feature>
<feature type="compositionally biased region" description="Pro residues" evidence="2">
    <location>
        <begin position="390"/>
        <end position="413"/>
    </location>
</feature>
<organism evidence="4 5">
    <name type="scientific">Saitozyma podzolica</name>
    <dbReference type="NCBI Taxonomy" id="1890683"/>
    <lineage>
        <taxon>Eukaryota</taxon>
        <taxon>Fungi</taxon>
        <taxon>Dikarya</taxon>
        <taxon>Basidiomycota</taxon>
        <taxon>Agaricomycotina</taxon>
        <taxon>Tremellomycetes</taxon>
        <taxon>Tremellales</taxon>
        <taxon>Trimorphomycetaceae</taxon>
        <taxon>Saitozyma</taxon>
    </lineage>
</organism>
<evidence type="ECO:0000256" key="2">
    <source>
        <dbReference type="SAM" id="MobiDB-lite"/>
    </source>
</evidence>
<evidence type="ECO:0000256" key="1">
    <source>
        <dbReference type="PROSITE-ProRule" id="PRU00812"/>
    </source>
</evidence>
<dbReference type="InterPro" id="IPR038534">
    <property type="entry name" value="Rtr1/RPAP2_sf"/>
</dbReference>
<evidence type="ECO:0000313" key="5">
    <source>
        <dbReference type="Proteomes" id="UP000279259"/>
    </source>
</evidence>
<feature type="compositionally biased region" description="Low complexity" evidence="2">
    <location>
        <begin position="414"/>
        <end position="423"/>
    </location>
</feature>
<feature type="region of interest" description="Disordered" evidence="2">
    <location>
        <begin position="1"/>
        <end position="86"/>
    </location>
</feature>
<dbReference type="PRINTS" id="PR01217">
    <property type="entry name" value="PRICHEXTENSN"/>
</dbReference>
<dbReference type="Pfam" id="PF04181">
    <property type="entry name" value="RPAP2_Rtr1"/>
    <property type="match status" value="1"/>
</dbReference>
<feature type="compositionally biased region" description="Pro residues" evidence="2">
    <location>
        <begin position="424"/>
        <end position="433"/>
    </location>
</feature>
<feature type="region of interest" description="Disordered" evidence="2">
    <location>
        <begin position="244"/>
        <end position="269"/>
    </location>
</feature>
<dbReference type="Gene3D" id="1.25.40.820">
    <property type="match status" value="1"/>
</dbReference>
<comment type="similarity">
    <text evidence="1">Belongs to the RPAP2 family.</text>
</comment>
<dbReference type="EMBL" id="RSCD01000001">
    <property type="protein sequence ID" value="RSH95683.1"/>
    <property type="molecule type" value="Genomic_DNA"/>
</dbReference>
<accession>A0A427YX73</accession>
<protein>
    <recommendedName>
        <fullName evidence="3">RTR1-type domain-containing protein</fullName>
    </recommendedName>
</protein>
<dbReference type="PROSITE" id="PS51479">
    <property type="entry name" value="ZF_RTR1"/>
    <property type="match status" value="1"/>
</dbReference>
<feature type="compositionally biased region" description="Low complexity" evidence="2">
    <location>
        <begin position="449"/>
        <end position="460"/>
    </location>
</feature>
<sequence length="470" mass="49860">MPHLPERPSDTPPPAGFTAPALPAQPNPPAPINPVSLLVKVRDDASSSPHTHAHAGPSRTPAAAAHSNADKLRASVARQAENRRRADRWADRMMEETLDRPAFKRGVSGAYTGTTGSTHYASLFLHPACGELTSHALVLEQVRYLSPLQYSEIQHERHLNHLCSYPLCPNPPGQPYSTHRRIRISTTKRSVRQVQGNEDEGFCKEMEERGVVSFEEAKPTKWAKEAALKNAGGSDDGVANLAAASAQRQVDQRRSLPRGPSDQSDIDVPSVGTKVLSASTPTSAPQLEVDKAGLDVLVGERTQSVSGASKGIPNPTIAAKPSSVPAPSPASLIEDLVGNLTIHERPTPEIAPVPPSLPSSTSTPRAPGPAPAQDQAQDQAQDEAQVRSPVPSPSQPTPAPTPLPVPQPQPLPQPTSSSSSLSSPNPPRRPGTNPPSSQHPPSSSPPSSPRRASSARYASSTQTRNPRLPR</sequence>
<dbReference type="Proteomes" id="UP000279259">
    <property type="component" value="Unassembled WGS sequence"/>
</dbReference>
<proteinExistence type="inferred from homology"/>
<feature type="compositionally biased region" description="Pro residues" evidence="2">
    <location>
        <begin position="23"/>
        <end position="32"/>
    </location>
</feature>
<feature type="compositionally biased region" description="Polar residues" evidence="2">
    <location>
        <begin position="461"/>
        <end position="470"/>
    </location>
</feature>
<keyword evidence="5" id="KW-1185">Reference proteome</keyword>
<dbReference type="OrthoDB" id="2596127at2759"/>
<dbReference type="AlphaFoldDB" id="A0A427YX73"/>
<name>A0A427YX73_9TREE</name>
<reference evidence="4 5" key="1">
    <citation type="submission" date="2018-11" db="EMBL/GenBank/DDBJ databases">
        <title>Genome sequence of Saitozyma podzolica DSM 27192.</title>
        <authorList>
            <person name="Aliyu H."/>
            <person name="Gorte O."/>
            <person name="Ochsenreither K."/>
        </authorList>
    </citation>
    <scope>NUCLEOTIDE SEQUENCE [LARGE SCALE GENOMIC DNA]</scope>
    <source>
        <strain evidence="4 5">DSM 27192</strain>
    </source>
</reference>
<feature type="domain" description="RTR1-type" evidence="3">
    <location>
        <begin position="140"/>
        <end position="259"/>
    </location>
</feature>
<gene>
    <name evidence="4" type="ORF">EHS25_000775</name>
</gene>
<dbReference type="InterPro" id="IPR007308">
    <property type="entry name" value="Rtr1/RPAP2_dom"/>
</dbReference>
<feature type="compositionally biased region" description="Low complexity" evidence="2">
    <location>
        <begin position="371"/>
        <end position="389"/>
    </location>
</feature>
<evidence type="ECO:0000313" key="4">
    <source>
        <dbReference type="EMBL" id="RSH95683.1"/>
    </source>
</evidence>
<feature type="compositionally biased region" description="Low complexity" evidence="2">
    <location>
        <begin position="318"/>
        <end position="331"/>
    </location>
</feature>
<comment type="caution">
    <text evidence="4">The sequence shown here is derived from an EMBL/GenBank/DDBJ whole genome shotgun (WGS) entry which is preliminary data.</text>
</comment>